<dbReference type="SUPFAM" id="SSF81321">
    <property type="entry name" value="Family A G protein-coupled receptor-like"/>
    <property type="match status" value="1"/>
</dbReference>
<keyword evidence="4 8" id="KW-0297">G-protein coupled receptor</keyword>
<dbReference type="CDD" id="cd00637">
    <property type="entry name" value="7tm_classA_rhodopsin-like"/>
    <property type="match status" value="1"/>
</dbReference>
<dbReference type="GO" id="GO:0005886">
    <property type="term" value="C:plasma membrane"/>
    <property type="evidence" value="ECO:0007669"/>
    <property type="project" value="TreeGrafter"/>
</dbReference>
<comment type="caution">
    <text evidence="11">The sequence shown here is derived from an EMBL/GenBank/DDBJ whole genome shotgun (WGS) entry which is preliminary data.</text>
</comment>
<dbReference type="Gene3D" id="1.20.1070.10">
    <property type="entry name" value="Rhodopsin 7-helix transmembrane proteins"/>
    <property type="match status" value="1"/>
</dbReference>
<evidence type="ECO:0000256" key="3">
    <source>
        <dbReference type="ARBA" id="ARBA00022989"/>
    </source>
</evidence>
<feature type="transmembrane region" description="Helical" evidence="9">
    <location>
        <begin position="63"/>
        <end position="84"/>
    </location>
</feature>
<dbReference type="Pfam" id="PF00001">
    <property type="entry name" value="7tm_1"/>
    <property type="match status" value="1"/>
</dbReference>
<organism evidence="11 12">
    <name type="scientific">Pocillopora meandrina</name>
    <dbReference type="NCBI Taxonomy" id="46732"/>
    <lineage>
        <taxon>Eukaryota</taxon>
        <taxon>Metazoa</taxon>
        <taxon>Cnidaria</taxon>
        <taxon>Anthozoa</taxon>
        <taxon>Hexacorallia</taxon>
        <taxon>Scleractinia</taxon>
        <taxon>Astrocoeniina</taxon>
        <taxon>Pocilloporidae</taxon>
        <taxon>Pocillopora</taxon>
    </lineage>
</organism>
<evidence type="ECO:0000256" key="9">
    <source>
        <dbReference type="SAM" id="Phobius"/>
    </source>
</evidence>
<dbReference type="SMART" id="SM01381">
    <property type="entry name" value="7TM_GPCR_Srsx"/>
    <property type="match status" value="1"/>
</dbReference>
<evidence type="ECO:0000256" key="8">
    <source>
        <dbReference type="RuleBase" id="RU000688"/>
    </source>
</evidence>
<evidence type="ECO:0000256" key="7">
    <source>
        <dbReference type="ARBA" id="ARBA00023224"/>
    </source>
</evidence>
<dbReference type="PRINTS" id="PR00237">
    <property type="entry name" value="GPCRRHODOPSN"/>
</dbReference>
<dbReference type="InterPro" id="IPR017452">
    <property type="entry name" value="GPCR_Rhodpsn_7TM"/>
</dbReference>
<keyword evidence="3 9" id="KW-1133">Transmembrane helix</keyword>
<evidence type="ECO:0000313" key="12">
    <source>
        <dbReference type="Proteomes" id="UP001159428"/>
    </source>
</evidence>
<comment type="similarity">
    <text evidence="8">Belongs to the G-protein coupled receptor 1 family.</text>
</comment>
<keyword evidence="5 9" id="KW-0472">Membrane</keyword>
<dbReference type="PROSITE" id="PS50262">
    <property type="entry name" value="G_PROTEIN_RECEP_F1_2"/>
    <property type="match status" value="1"/>
</dbReference>
<proteinExistence type="inferred from homology"/>
<keyword evidence="2 8" id="KW-0812">Transmembrane</keyword>
<evidence type="ECO:0000313" key="11">
    <source>
        <dbReference type="EMBL" id="CAH3032135.1"/>
    </source>
</evidence>
<keyword evidence="7 8" id="KW-0807">Transducer</keyword>
<evidence type="ECO:0000256" key="6">
    <source>
        <dbReference type="ARBA" id="ARBA00023170"/>
    </source>
</evidence>
<dbReference type="PANTHER" id="PTHR45695:SF9">
    <property type="entry name" value="LEUCOKININ RECEPTOR"/>
    <property type="match status" value="1"/>
</dbReference>
<dbReference type="PROSITE" id="PS00237">
    <property type="entry name" value="G_PROTEIN_RECEP_F1_1"/>
    <property type="match status" value="1"/>
</dbReference>
<evidence type="ECO:0000256" key="1">
    <source>
        <dbReference type="ARBA" id="ARBA00004141"/>
    </source>
</evidence>
<dbReference type="Proteomes" id="UP001159428">
    <property type="component" value="Unassembled WGS sequence"/>
</dbReference>
<dbReference type="InterPro" id="IPR000276">
    <property type="entry name" value="GPCR_Rhodpsn"/>
</dbReference>
<evidence type="ECO:0000256" key="5">
    <source>
        <dbReference type="ARBA" id="ARBA00023136"/>
    </source>
</evidence>
<sequence>MYSNQPGENSTQQSDHPLVCVSKPLSVFIFVIYAAVFFLGVFGNFLVIFIVSRDSKLHTPFNYLVVNLAVSDTFVLLFSLPIVVFSECFSWPFDEFLCKLSRPSFLIFTGVSVCTMVALSFERYQAVVHPLALKMTRERAFFIIVFVWVLSCFAFGLPRFFVFGLTTEKGILQCDPIKQSFAIRTVTKIFRLIMTLILPCIVVSWAYSRVMRKLRNELAFIADAFASPDIERMRTTRNIKTMRLLVIIIVVFVVCFLPFNIVTLFGSLPMYAEWRYNETIENMFRMFQVSHSCFNPMILCSLGSEFQKALKELCVCLLGKNVLKSKRKAYVLPQIRQSRTSTSPANTNSFDSSL</sequence>
<feature type="transmembrane region" description="Helical" evidence="9">
    <location>
        <begin position="242"/>
        <end position="265"/>
    </location>
</feature>
<keyword evidence="6 8" id="KW-0675">Receptor</keyword>
<evidence type="ECO:0000256" key="2">
    <source>
        <dbReference type="ARBA" id="ARBA00022692"/>
    </source>
</evidence>
<dbReference type="PANTHER" id="PTHR45695">
    <property type="entry name" value="LEUCOKININ RECEPTOR-RELATED"/>
    <property type="match status" value="1"/>
</dbReference>
<dbReference type="AlphaFoldDB" id="A0AAU9VMY2"/>
<feature type="transmembrane region" description="Helical" evidence="9">
    <location>
        <begin position="141"/>
        <end position="162"/>
    </location>
</feature>
<feature type="transmembrane region" description="Helical" evidence="9">
    <location>
        <begin position="27"/>
        <end position="51"/>
    </location>
</feature>
<feature type="transmembrane region" description="Helical" evidence="9">
    <location>
        <begin position="189"/>
        <end position="207"/>
    </location>
</feature>
<gene>
    <name evidence="11" type="ORF">PMEA_00000984</name>
</gene>
<accession>A0AAU9VMY2</accession>
<comment type="subcellular location">
    <subcellularLocation>
        <location evidence="1">Membrane</location>
        <topology evidence="1">Multi-pass membrane protein</topology>
    </subcellularLocation>
</comment>
<keyword evidence="12" id="KW-1185">Reference proteome</keyword>
<protein>
    <recommendedName>
        <fullName evidence="10">G-protein coupled receptors family 1 profile domain-containing protein</fullName>
    </recommendedName>
</protein>
<evidence type="ECO:0000256" key="4">
    <source>
        <dbReference type="ARBA" id="ARBA00023040"/>
    </source>
</evidence>
<dbReference type="GO" id="GO:0004930">
    <property type="term" value="F:G protein-coupled receptor activity"/>
    <property type="evidence" value="ECO:0007669"/>
    <property type="project" value="UniProtKB-KW"/>
</dbReference>
<evidence type="ECO:0000259" key="10">
    <source>
        <dbReference type="PROSITE" id="PS50262"/>
    </source>
</evidence>
<feature type="domain" description="G-protein coupled receptors family 1 profile" evidence="10">
    <location>
        <begin position="43"/>
        <end position="299"/>
    </location>
</feature>
<dbReference type="EMBL" id="CALNXJ010000001">
    <property type="protein sequence ID" value="CAH3032135.1"/>
    <property type="molecule type" value="Genomic_DNA"/>
</dbReference>
<feature type="transmembrane region" description="Helical" evidence="9">
    <location>
        <begin position="104"/>
        <end position="121"/>
    </location>
</feature>
<reference evidence="11 12" key="1">
    <citation type="submission" date="2022-05" db="EMBL/GenBank/DDBJ databases">
        <authorList>
            <consortium name="Genoscope - CEA"/>
            <person name="William W."/>
        </authorList>
    </citation>
    <scope>NUCLEOTIDE SEQUENCE [LARGE SCALE GENOMIC DNA]</scope>
</reference>
<name>A0AAU9VMY2_9CNID</name>